<protein>
    <submittedName>
        <fullName evidence="2">Uncharacterized protein</fullName>
    </submittedName>
</protein>
<keyword evidence="3" id="KW-1185">Reference proteome</keyword>
<reference evidence="3" key="1">
    <citation type="submission" date="2021-01" db="EMBL/GenBank/DDBJ databases">
        <title>Caligus Genome Assembly.</title>
        <authorList>
            <person name="Gallardo-Escarate C."/>
        </authorList>
    </citation>
    <scope>NUCLEOTIDE SEQUENCE [LARGE SCALE GENOMIC DNA]</scope>
</reference>
<accession>A0A7T8HJR4</accession>
<dbReference type="EMBL" id="CP045897">
    <property type="protein sequence ID" value="QQP51379.1"/>
    <property type="molecule type" value="Genomic_DNA"/>
</dbReference>
<feature type="compositionally biased region" description="Low complexity" evidence="1">
    <location>
        <begin position="38"/>
        <end position="50"/>
    </location>
</feature>
<evidence type="ECO:0000313" key="2">
    <source>
        <dbReference type="EMBL" id="QQP51379.1"/>
    </source>
</evidence>
<evidence type="ECO:0000256" key="1">
    <source>
        <dbReference type="SAM" id="MobiDB-lite"/>
    </source>
</evidence>
<gene>
    <name evidence="2" type="ORF">FKW44_012722</name>
</gene>
<evidence type="ECO:0000313" key="3">
    <source>
        <dbReference type="Proteomes" id="UP000595437"/>
    </source>
</evidence>
<name>A0A7T8HJR4_CALRO</name>
<proteinExistence type="predicted"/>
<dbReference type="Proteomes" id="UP000595437">
    <property type="component" value="Chromosome 8"/>
</dbReference>
<dbReference type="AlphaFoldDB" id="A0A7T8HJR4"/>
<feature type="region of interest" description="Disordered" evidence="1">
    <location>
        <begin position="25"/>
        <end position="65"/>
    </location>
</feature>
<sequence>MILGEWEFEEEEDWSPSRLLLEQECPDSLRRRRKKRSSSSNSSSSGSSSSPPHLGGEFPILTLYS</sequence>
<organism evidence="2 3">
    <name type="scientific">Caligus rogercresseyi</name>
    <name type="common">Sea louse</name>
    <dbReference type="NCBI Taxonomy" id="217165"/>
    <lineage>
        <taxon>Eukaryota</taxon>
        <taxon>Metazoa</taxon>
        <taxon>Ecdysozoa</taxon>
        <taxon>Arthropoda</taxon>
        <taxon>Crustacea</taxon>
        <taxon>Multicrustacea</taxon>
        <taxon>Hexanauplia</taxon>
        <taxon>Copepoda</taxon>
        <taxon>Siphonostomatoida</taxon>
        <taxon>Caligidae</taxon>
        <taxon>Caligus</taxon>
    </lineage>
</organism>